<protein>
    <submittedName>
        <fullName evidence="1">Uncharacterized protein</fullName>
    </submittedName>
</protein>
<reference evidence="1" key="1">
    <citation type="submission" date="2024-03" db="EMBL/GenBank/DDBJ databases">
        <title>WGS assembly of Saponaria officinalis var. Norfolk2.</title>
        <authorList>
            <person name="Jenkins J."/>
            <person name="Shu S."/>
            <person name="Grimwood J."/>
            <person name="Barry K."/>
            <person name="Goodstein D."/>
            <person name="Schmutz J."/>
            <person name="Leebens-Mack J."/>
            <person name="Osbourn A."/>
        </authorList>
    </citation>
    <scope>NUCLEOTIDE SEQUENCE [LARGE SCALE GENOMIC DNA]</scope>
    <source>
        <strain evidence="1">JIC</strain>
    </source>
</reference>
<name>A0AAW1JNL0_SAPOF</name>
<evidence type="ECO:0000313" key="2">
    <source>
        <dbReference type="Proteomes" id="UP001443914"/>
    </source>
</evidence>
<proteinExistence type="predicted"/>
<accession>A0AAW1JNL0</accession>
<keyword evidence="2" id="KW-1185">Reference proteome</keyword>
<evidence type="ECO:0000313" key="1">
    <source>
        <dbReference type="EMBL" id="KAK9705496.1"/>
    </source>
</evidence>
<gene>
    <name evidence="1" type="ORF">RND81_07G061400</name>
</gene>
<dbReference type="Proteomes" id="UP001443914">
    <property type="component" value="Unassembled WGS sequence"/>
</dbReference>
<organism evidence="1 2">
    <name type="scientific">Saponaria officinalis</name>
    <name type="common">Common soapwort</name>
    <name type="synonym">Lychnis saponaria</name>
    <dbReference type="NCBI Taxonomy" id="3572"/>
    <lineage>
        <taxon>Eukaryota</taxon>
        <taxon>Viridiplantae</taxon>
        <taxon>Streptophyta</taxon>
        <taxon>Embryophyta</taxon>
        <taxon>Tracheophyta</taxon>
        <taxon>Spermatophyta</taxon>
        <taxon>Magnoliopsida</taxon>
        <taxon>eudicotyledons</taxon>
        <taxon>Gunneridae</taxon>
        <taxon>Pentapetalae</taxon>
        <taxon>Caryophyllales</taxon>
        <taxon>Caryophyllaceae</taxon>
        <taxon>Caryophylleae</taxon>
        <taxon>Saponaria</taxon>
    </lineage>
</organism>
<sequence length="172" mass="19669">MAPDISSKSKGFKYYNMWALDENFLKIVEDLWCGCAGTPMFQLTQRLKAVKRGLKQLNRERFSNVETRFSIASQSLEEAQRKLHERPGDSGLSSVEKSLAAEVAVLLKARNMFLVQKEKCKWLAEGDDNTAFFHASIKKRRQCNKVFQICDMKGTLWTDPTDIKCNSPNLVK</sequence>
<dbReference type="EMBL" id="JBDFQZ010000007">
    <property type="protein sequence ID" value="KAK9705496.1"/>
    <property type="molecule type" value="Genomic_DNA"/>
</dbReference>
<comment type="caution">
    <text evidence="1">The sequence shown here is derived from an EMBL/GenBank/DDBJ whole genome shotgun (WGS) entry which is preliminary data.</text>
</comment>
<dbReference type="AlphaFoldDB" id="A0AAW1JNL0"/>